<feature type="chain" id="PRO_5032803296" evidence="1">
    <location>
        <begin position="19"/>
        <end position="75"/>
    </location>
</feature>
<evidence type="ECO:0000256" key="1">
    <source>
        <dbReference type="SAM" id="SignalP"/>
    </source>
</evidence>
<sequence>MRFVVVWLVFQSLGLCSSLNDEGKALLKLRQRIVRDPFGGLNCQNWIDNEGEQRLTCVIGLELSAWMEERWCFKW</sequence>
<comment type="caution">
    <text evidence="2">The sequence shown here is derived from an EMBL/GenBank/DDBJ whole genome shotgun (WGS) entry which is preliminary data.</text>
</comment>
<keyword evidence="3" id="KW-1185">Reference proteome</keyword>
<evidence type="ECO:0000313" key="3">
    <source>
        <dbReference type="Proteomes" id="UP000634136"/>
    </source>
</evidence>
<accession>A0A834T0T8</accession>
<protein>
    <submittedName>
        <fullName evidence="2">Putative inactive receptor-like protein kinase</fullName>
    </submittedName>
</protein>
<reference evidence="2" key="1">
    <citation type="submission" date="2020-09" db="EMBL/GenBank/DDBJ databases">
        <title>Genome-Enabled Discovery of Anthraquinone Biosynthesis in Senna tora.</title>
        <authorList>
            <person name="Kang S.-H."/>
            <person name="Pandey R.P."/>
            <person name="Lee C.-M."/>
            <person name="Sim J.-S."/>
            <person name="Jeong J.-T."/>
            <person name="Choi B.-S."/>
            <person name="Jung M."/>
            <person name="Ginzburg D."/>
            <person name="Zhao K."/>
            <person name="Won S.Y."/>
            <person name="Oh T.-J."/>
            <person name="Yu Y."/>
            <person name="Kim N.-H."/>
            <person name="Lee O.R."/>
            <person name="Lee T.-H."/>
            <person name="Bashyal P."/>
            <person name="Kim T.-S."/>
            <person name="Lee W.-H."/>
            <person name="Kawkins C."/>
            <person name="Kim C.-K."/>
            <person name="Kim J.S."/>
            <person name="Ahn B.O."/>
            <person name="Rhee S.Y."/>
            <person name="Sohng J.K."/>
        </authorList>
    </citation>
    <scope>NUCLEOTIDE SEQUENCE</scope>
    <source>
        <tissue evidence="2">Leaf</tissue>
    </source>
</reference>
<keyword evidence="2" id="KW-0675">Receptor</keyword>
<dbReference type="OrthoDB" id="1738109at2759"/>
<keyword evidence="1" id="KW-0732">Signal</keyword>
<dbReference type="GO" id="GO:0016301">
    <property type="term" value="F:kinase activity"/>
    <property type="evidence" value="ECO:0007669"/>
    <property type="project" value="UniProtKB-KW"/>
</dbReference>
<feature type="signal peptide" evidence="1">
    <location>
        <begin position="1"/>
        <end position="18"/>
    </location>
</feature>
<name>A0A834T0T8_9FABA</name>
<keyword evidence="2" id="KW-0808">Transferase</keyword>
<keyword evidence="2" id="KW-0418">Kinase</keyword>
<dbReference type="Proteomes" id="UP000634136">
    <property type="component" value="Unassembled WGS sequence"/>
</dbReference>
<evidence type="ECO:0000313" key="2">
    <source>
        <dbReference type="EMBL" id="KAF7813595.1"/>
    </source>
</evidence>
<dbReference type="EMBL" id="JAAIUW010000010">
    <property type="protein sequence ID" value="KAF7813595.1"/>
    <property type="molecule type" value="Genomic_DNA"/>
</dbReference>
<gene>
    <name evidence="2" type="ORF">G2W53_034571</name>
</gene>
<proteinExistence type="predicted"/>
<dbReference type="AlphaFoldDB" id="A0A834T0T8"/>
<organism evidence="2 3">
    <name type="scientific">Senna tora</name>
    <dbReference type="NCBI Taxonomy" id="362788"/>
    <lineage>
        <taxon>Eukaryota</taxon>
        <taxon>Viridiplantae</taxon>
        <taxon>Streptophyta</taxon>
        <taxon>Embryophyta</taxon>
        <taxon>Tracheophyta</taxon>
        <taxon>Spermatophyta</taxon>
        <taxon>Magnoliopsida</taxon>
        <taxon>eudicotyledons</taxon>
        <taxon>Gunneridae</taxon>
        <taxon>Pentapetalae</taxon>
        <taxon>rosids</taxon>
        <taxon>fabids</taxon>
        <taxon>Fabales</taxon>
        <taxon>Fabaceae</taxon>
        <taxon>Caesalpinioideae</taxon>
        <taxon>Cassia clade</taxon>
        <taxon>Senna</taxon>
    </lineage>
</organism>